<name>A0A317L0U5_9BACI</name>
<proteinExistence type="predicted"/>
<protein>
    <submittedName>
        <fullName evidence="1">Uncharacterized protein</fullName>
    </submittedName>
</protein>
<organism evidence="1 2">
    <name type="scientific">Gracilibacillus dipsosauri</name>
    <dbReference type="NCBI Taxonomy" id="178340"/>
    <lineage>
        <taxon>Bacteria</taxon>
        <taxon>Bacillati</taxon>
        <taxon>Bacillota</taxon>
        <taxon>Bacilli</taxon>
        <taxon>Bacillales</taxon>
        <taxon>Bacillaceae</taxon>
        <taxon>Gracilibacillus</taxon>
    </lineage>
</organism>
<evidence type="ECO:0000313" key="1">
    <source>
        <dbReference type="EMBL" id="PWU68468.1"/>
    </source>
</evidence>
<gene>
    <name evidence="1" type="ORF">DLJ74_08460</name>
</gene>
<dbReference type="EMBL" id="QGTD01000008">
    <property type="protein sequence ID" value="PWU68468.1"/>
    <property type="molecule type" value="Genomic_DNA"/>
</dbReference>
<dbReference type="AlphaFoldDB" id="A0A317L0U5"/>
<dbReference type="OrthoDB" id="2970880at2"/>
<comment type="caution">
    <text evidence="1">The sequence shown here is derived from an EMBL/GenBank/DDBJ whole genome shotgun (WGS) entry which is preliminary data.</text>
</comment>
<sequence length="102" mass="11145">MKFLSFLLVICVIFSFGLYVGMDRTDSTKAVSHQEEVIDKGKQDDDVVDREDIIDEINGDVPEVGTPGNSPLFAVANSGEEIVSKVCNKIVGVTHAIIDELF</sequence>
<keyword evidence="2" id="KW-1185">Reference proteome</keyword>
<reference evidence="1 2" key="1">
    <citation type="submission" date="2018-05" db="EMBL/GenBank/DDBJ databases">
        <title>Genomic analysis of Gracilibacillus dipsosauri DD1 reveals novel features of a salt-tolerant amylase.</title>
        <authorList>
            <person name="Deutch C.E."/>
            <person name="Yang S."/>
        </authorList>
    </citation>
    <scope>NUCLEOTIDE SEQUENCE [LARGE SCALE GENOMIC DNA]</scope>
    <source>
        <strain evidence="1 2">DD1</strain>
    </source>
</reference>
<evidence type="ECO:0000313" key="2">
    <source>
        <dbReference type="Proteomes" id="UP000245624"/>
    </source>
</evidence>
<accession>A0A317L0U5</accession>
<dbReference type="RefSeq" id="WP_054787732.1">
    <property type="nucleotide sequence ID" value="NZ_QGTD01000008.1"/>
</dbReference>
<dbReference type="Proteomes" id="UP000245624">
    <property type="component" value="Unassembled WGS sequence"/>
</dbReference>